<dbReference type="GO" id="GO:0047631">
    <property type="term" value="F:ADP-ribose diphosphatase activity"/>
    <property type="evidence" value="ECO:0007669"/>
    <property type="project" value="TreeGrafter"/>
</dbReference>
<dbReference type="Gene3D" id="3.90.79.10">
    <property type="entry name" value="Nucleoside Triphosphate Pyrophosphohydrolase"/>
    <property type="match status" value="1"/>
</dbReference>
<evidence type="ECO:0000313" key="4">
    <source>
        <dbReference type="EMBL" id="OAV99141.1"/>
    </source>
</evidence>
<dbReference type="PANTHER" id="PTHR11839">
    <property type="entry name" value="UDP/ADP-SUGAR PYROPHOSPHATASE"/>
    <property type="match status" value="1"/>
</dbReference>
<evidence type="ECO:0000259" key="3">
    <source>
        <dbReference type="PROSITE" id="PS51462"/>
    </source>
</evidence>
<dbReference type="GO" id="GO:0005634">
    <property type="term" value="C:nucleus"/>
    <property type="evidence" value="ECO:0007669"/>
    <property type="project" value="TreeGrafter"/>
</dbReference>
<dbReference type="InterPro" id="IPR015797">
    <property type="entry name" value="NUDIX_hydrolase-like_dom_sf"/>
</dbReference>
<feature type="domain" description="Nudix hydrolase" evidence="3">
    <location>
        <begin position="102"/>
        <end position="248"/>
    </location>
</feature>
<dbReference type="EnsemblFungi" id="PTTG_02890-t43_1">
    <property type="protein sequence ID" value="PTTG_02890-t43_1-p1"/>
    <property type="gene ID" value="PTTG_02890"/>
</dbReference>
<evidence type="ECO:0000313" key="5">
    <source>
        <dbReference type="EnsemblFungi" id="PTTG_02890-t43_1-p1"/>
    </source>
</evidence>
<dbReference type="InterPro" id="IPR000086">
    <property type="entry name" value="NUDIX_hydrolase_dom"/>
</dbReference>
<dbReference type="PROSITE" id="PS51462">
    <property type="entry name" value="NUDIX"/>
    <property type="match status" value="1"/>
</dbReference>
<accession>A0A180H2V3</accession>
<feature type="compositionally biased region" description="Polar residues" evidence="2">
    <location>
        <begin position="22"/>
        <end position="41"/>
    </location>
</feature>
<dbReference type="SUPFAM" id="SSF55811">
    <property type="entry name" value="Nudix"/>
    <property type="match status" value="1"/>
</dbReference>
<dbReference type="FunFam" id="3.90.79.10:FF:000016">
    <property type="entry name" value="ADP-sugar pyrophosphatase isoform X1"/>
    <property type="match status" value="1"/>
</dbReference>
<reference evidence="5 6" key="3">
    <citation type="journal article" date="2017" name="G3 (Bethesda)">
        <title>Comparative analysis highlights variable genome content of wheat rusts and divergence of the mating loci.</title>
        <authorList>
            <person name="Cuomo C.A."/>
            <person name="Bakkeren G."/>
            <person name="Khalil H.B."/>
            <person name="Panwar V."/>
            <person name="Joly D."/>
            <person name="Linning R."/>
            <person name="Sakthikumar S."/>
            <person name="Song X."/>
            <person name="Adiconis X."/>
            <person name="Fan L."/>
            <person name="Goldberg J.M."/>
            <person name="Levin J.Z."/>
            <person name="Young S."/>
            <person name="Zeng Q."/>
            <person name="Anikster Y."/>
            <person name="Bruce M."/>
            <person name="Wang M."/>
            <person name="Yin C."/>
            <person name="McCallum B."/>
            <person name="Szabo L.J."/>
            <person name="Hulbert S."/>
            <person name="Chen X."/>
            <person name="Fellers J.P."/>
        </authorList>
    </citation>
    <scope>NUCLEOTIDE SEQUENCE</scope>
    <source>
        <strain evidence="6">Isolate 1-1 / race 1 (BBBD)</strain>
        <strain evidence="5">isolate 1-1 / race 1 (BBBD)</strain>
    </source>
</reference>
<keyword evidence="6" id="KW-1185">Reference proteome</keyword>
<gene>
    <name evidence="4" type="ORF">PTTG_02890</name>
</gene>
<dbReference type="PANTHER" id="PTHR11839:SF1">
    <property type="entry name" value="ADP-SUGAR PYROPHOSPHATASE"/>
    <property type="match status" value="1"/>
</dbReference>
<reference evidence="4" key="2">
    <citation type="submission" date="2016-05" db="EMBL/GenBank/DDBJ databases">
        <title>Comparative analysis highlights variable genome content of wheat rusts and divergence of the mating loci.</title>
        <authorList>
            <person name="Cuomo C.A."/>
            <person name="Bakkeren G."/>
            <person name="Szabo L."/>
            <person name="Khalil H."/>
            <person name="Joly D."/>
            <person name="Goldberg J."/>
            <person name="Young S."/>
            <person name="Zeng Q."/>
            <person name="Fellers J."/>
        </authorList>
    </citation>
    <scope>NUCLEOTIDE SEQUENCE [LARGE SCALE GENOMIC DNA]</scope>
    <source>
        <strain evidence="4">1-1 BBBD Race 1</strain>
    </source>
</reference>
<dbReference type="InterPro" id="IPR020084">
    <property type="entry name" value="NUDIX_hydrolase_CS"/>
</dbReference>
<dbReference type="Proteomes" id="UP000005240">
    <property type="component" value="Unassembled WGS sequence"/>
</dbReference>
<reference evidence="4" key="1">
    <citation type="submission" date="2009-11" db="EMBL/GenBank/DDBJ databases">
        <authorList>
            <consortium name="The Broad Institute Genome Sequencing Platform"/>
            <person name="Ward D."/>
            <person name="Feldgarden M."/>
            <person name="Earl A."/>
            <person name="Young S.K."/>
            <person name="Zeng Q."/>
            <person name="Koehrsen M."/>
            <person name="Alvarado L."/>
            <person name="Berlin A."/>
            <person name="Bochicchio J."/>
            <person name="Borenstein D."/>
            <person name="Chapman S.B."/>
            <person name="Chen Z."/>
            <person name="Engels R."/>
            <person name="Freedman E."/>
            <person name="Gellesch M."/>
            <person name="Goldberg J."/>
            <person name="Griggs A."/>
            <person name="Gujja S."/>
            <person name="Heilman E."/>
            <person name="Heiman D."/>
            <person name="Hepburn T."/>
            <person name="Howarth C."/>
            <person name="Jen D."/>
            <person name="Larson L."/>
            <person name="Lewis B."/>
            <person name="Mehta T."/>
            <person name="Park D."/>
            <person name="Pearson M."/>
            <person name="Roberts A."/>
            <person name="Saif S."/>
            <person name="Shea T."/>
            <person name="Shenoy N."/>
            <person name="Sisk P."/>
            <person name="Stolte C."/>
            <person name="Sykes S."/>
            <person name="Thomson T."/>
            <person name="Walk T."/>
            <person name="White J."/>
            <person name="Yandava C."/>
            <person name="Izard J."/>
            <person name="Baranova O.V."/>
            <person name="Blanton J.M."/>
            <person name="Tanner A.C."/>
            <person name="Dewhirst F.E."/>
            <person name="Haas B."/>
            <person name="Nusbaum C."/>
            <person name="Birren B."/>
        </authorList>
    </citation>
    <scope>NUCLEOTIDE SEQUENCE [LARGE SCALE GENOMIC DNA]</scope>
    <source>
        <strain evidence="4">1-1 BBBD Race 1</strain>
    </source>
</reference>
<evidence type="ECO:0000313" key="6">
    <source>
        <dbReference type="Proteomes" id="UP000005240"/>
    </source>
</evidence>
<name>A0A180H2V3_PUCT1</name>
<dbReference type="STRING" id="630390.A0A180H2V3"/>
<dbReference type="CDD" id="cd18888">
    <property type="entry name" value="NUDIX_ADPRase_Nudt5"/>
    <property type="match status" value="1"/>
</dbReference>
<dbReference type="VEuPathDB" id="FungiDB:PTTG_02890"/>
<proteinExistence type="predicted"/>
<dbReference type="GO" id="GO:0006753">
    <property type="term" value="P:nucleoside phosphate metabolic process"/>
    <property type="evidence" value="ECO:0007669"/>
    <property type="project" value="TreeGrafter"/>
</dbReference>
<sequence>MMRSIISPVVSGLRPGGRRPTFSRSWIPRNTPSRLKNMSDSTHNKKRPSFELGSATVKTSQPLESSQAKWLGLTSIDWVDETGKERKWEASYRKTAGESSSDKPDAVAIFAVVSRPQQPPSTILVFQFRPPVNKIVVELPAGLIDEGENAETAALRELLEETGYGNGPNGGQAKVEEISEILVNDPGMSSANMVLAKVSVSLDRADLVPEPQQEQGEHIKVELVALKDLYKTLQQYNQKKGYVVDARLMHLALGIAMQ</sequence>
<dbReference type="EMBL" id="ADAS02000004">
    <property type="protein sequence ID" value="OAV99141.1"/>
    <property type="molecule type" value="Genomic_DNA"/>
</dbReference>
<dbReference type="AlphaFoldDB" id="A0A180H2V3"/>
<protein>
    <submittedName>
        <fullName evidence="5">Nudix hydrolase domain-containing protein</fullName>
    </submittedName>
</protein>
<organism evidence="4">
    <name type="scientific">Puccinia triticina (isolate 1-1 / race 1 (BBBD))</name>
    <name type="common">Brown leaf rust fungus</name>
    <dbReference type="NCBI Taxonomy" id="630390"/>
    <lineage>
        <taxon>Eukaryota</taxon>
        <taxon>Fungi</taxon>
        <taxon>Dikarya</taxon>
        <taxon>Basidiomycota</taxon>
        <taxon>Pucciniomycotina</taxon>
        <taxon>Pucciniomycetes</taxon>
        <taxon>Pucciniales</taxon>
        <taxon>Pucciniaceae</taxon>
        <taxon>Puccinia</taxon>
    </lineage>
</organism>
<keyword evidence="1" id="KW-0378">Hydrolase</keyword>
<dbReference type="Pfam" id="PF00293">
    <property type="entry name" value="NUDIX"/>
    <property type="match status" value="1"/>
</dbReference>
<dbReference type="GO" id="GO:0019693">
    <property type="term" value="P:ribose phosphate metabolic process"/>
    <property type="evidence" value="ECO:0007669"/>
    <property type="project" value="TreeGrafter"/>
</dbReference>
<dbReference type="OrthoDB" id="10249920at2759"/>
<reference evidence="5" key="4">
    <citation type="submission" date="2025-05" db="UniProtKB">
        <authorList>
            <consortium name="EnsemblFungi"/>
        </authorList>
    </citation>
    <scope>IDENTIFICATION</scope>
    <source>
        <strain evidence="5">isolate 1-1 / race 1 (BBBD)</strain>
    </source>
</reference>
<dbReference type="PROSITE" id="PS00893">
    <property type="entry name" value="NUDIX_BOX"/>
    <property type="match status" value="1"/>
</dbReference>
<evidence type="ECO:0000256" key="1">
    <source>
        <dbReference type="ARBA" id="ARBA00022801"/>
    </source>
</evidence>
<evidence type="ECO:0000256" key="2">
    <source>
        <dbReference type="SAM" id="MobiDB-lite"/>
    </source>
</evidence>
<feature type="region of interest" description="Disordered" evidence="2">
    <location>
        <begin position="1"/>
        <end position="58"/>
    </location>
</feature>